<accession>A0A2V3V261</accession>
<dbReference type="PANTHER" id="PTHR31377">
    <property type="entry name" value="AGMATINE DEIMINASE-RELATED"/>
    <property type="match status" value="1"/>
</dbReference>
<dbReference type="OrthoDB" id="9808013at2"/>
<evidence type="ECO:0000256" key="1">
    <source>
        <dbReference type="ARBA" id="ARBA00022801"/>
    </source>
</evidence>
<keyword evidence="3" id="KW-1185">Reference proteome</keyword>
<dbReference type="EMBL" id="QJJM01000006">
    <property type="protein sequence ID" value="PXW75876.1"/>
    <property type="molecule type" value="Genomic_DNA"/>
</dbReference>
<dbReference type="RefSeq" id="WP_110298573.1">
    <property type="nucleotide sequence ID" value="NZ_QJJM01000006.1"/>
</dbReference>
<reference evidence="2 3" key="1">
    <citation type="submission" date="2018-05" db="EMBL/GenBank/DDBJ databases">
        <title>Genomic Encyclopedia of Type Strains, Phase IV (KMG-IV): sequencing the most valuable type-strain genomes for metagenomic binning, comparative biology and taxonomic classification.</title>
        <authorList>
            <person name="Goeker M."/>
        </authorList>
    </citation>
    <scope>NUCLEOTIDE SEQUENCE [LARGE SCALE GENOMIC DNA]</scope>
    <source>
        <strain evidence="2 3">DSM 3183</strain>
    </source>
</reference>
<dbReference type="GO" id="GO:0047632">
    <property type="term" value="F:agmatine deiminase activity"/>
    <property type="evidence" value="ECO:0007669"/>
    <property type="project" value="TreeGrafter"/>
</dbReference>
<proteinExistence type="predicted"/>
<evidence type="ECO:0000313" key="3">
    <source>
        <dbReference type="Proteomes" id="UP000248014"/>
    </source>
</evidence>
<gene>
    <name evidence="2" type="ORF">C7451_10637</name>
</gene>
<protein>
    <submittedName>
        <fullName evidence="2">Agmatine deiminase</fullName>
    </submittedName>
</protein>
<sequence>MAKQMMPPEWTPQRWIWIGFPHLADEWNGFLAAAQAEIAAFARAVSESGQEARLVVPDEAHAALARDLAGDAVTICVHPYGDIWLRDTGPLVVRDAERKGFAQRFGFNGWGGKYVMPGDTQIGGLLAAEAGLASAEADWVLEGGAIDVDGTGLGVTTEQCLLNPNRNPHLTREEIEARLRRDLGIERLLWLGDGLINDHTDGHVDNLARFVAPGTLALPVPSGHNDPNAAIYANAKHRAEAFGLKVVPIPSPGLVERVDAEGEVKVQPASHMNFAITSHLVVVPTYGTASDGPAVEAIGACFPDRRTIGLRADAVLAGGGSFHCASQQMPLLD</sequence>
<dbReference type="Pfam" id="PF04371">
    <property type="entry name" value="PAD_porph"/>
    <property type="match status" value="1"/>
</dbReference>
<dbReference type="GO" id="GO:0009446">
    <property type="term" value="P:putrescine biosynthetic process"/>
    <property type="evidence" value="ECO:0007669"/>
    <property type="project" value="InterPro"/>
</dbReference>
<dbReference type="GO" id="GO:0004668">
    <property type="term" value="F:protein-arginine deiminase activity"/>
    <property type="evidence" value="ECO:0007669"/>
    <property type="project" value="InterPro"/>
</dbReference>
<name>A0A2V3V261_9SPHN</name>
<dbReference type="SUPFAM" id="SSF55909">
    <property type="entry name" value="Pentein"/>
    <property type="match status" value="1"/>
</dbReference>
<dbReference type="AlphaFoldDB" id="A0A2V3V261"/>
<dbReference type="InterPro" id="IPR007466">
    <property type="entry name" value="Peptidyl-Arg-deiminase_porph"/>
</dbReference>
<organism evidence="2 3">
    <name type="scientific">Blastomonas natatoria</name>
    <dbReference type="NCBI Taxonomy" id="34015"/>
    <lineage>
        <taxon>Bacteria</taxon>
        <taxon>Pseudomonadati</taxon>
        <taxon>Pseudomonadota</taxon>
        <taxon>Alphaproteobacteria</taxon>
        <taxon>Sphingomonadales</taxon>
        <taxon>Sphingomonadaceae</taxon>
        <taxon>Blastomonas</taxon>
    </lineage>
</organism>
<keyword evidence="1" id="KW-0378">Hydrolase</keyword>
<evidence type="ECO:0000313" key="2">
    <source>
        <dbReference type="EMBL" id="PXW75876.1"/>
    </source>
</evidence>
<dbReference type="PANTHER" id="PTHR31377:SF0">
    <property type="entry name" value="AGMATINE DEIMINASE-RELATED"/>
    <property type="match status" value="1"/>
</dbReference>
<dbReference type="Gene3D" id="3.75.10.10">
    <property type="entry name" value="L-arginine/glycine Amidinotransferase, Chain A"/>
    <property type="match status" value="1"/>
</dbReference>
<dbReference type="Proteomes" id="UP000248014">
    <property type="component" value="Unassembled WGS sequence"/>
</dbReference>
<comment type="caution">
    <text evidence="2">The sequence shown here is derived from an EMBL/GenBank/DDBJ whole genome shotgun (WGS) entry which is preliminary data.</text>
</comment>